<dbReference type="Proteomes" id="UP000199671">
    <property type="component" value="Unassembled WGS sequence"/>
</dbReference>
<dbReference type="InterPro" id="IPR003708">
    <property type="entry name" value="SecB"/>
</dbReference>
<dbReference type="OrthoDB" id="5197361at2"/>
<dbReference type="InterPro" id="IPR035958">
    <property type="entry name" value="SecB-like_sf"/>
</dbReference>
<dbReference type="RefSeq" id="WP_092607149.1">
    <property type="nucleotide sequence ID" value="NZ_FNHU01000001.1"/>
</dbReference>
<dbReference type="Gene3D" id="3.10.420.10">
    <property type="entry name" value="SecB-like"/>
    <property type="match status" value="1"/>
</dbReference>
<dbReference type="Pfam" id="PF02556">
    <property type="entry name" value="SecB"/>
    <property type="match status" value="1"/>
</dbReference>
<evidence type="ECO:0000313" key="3">
    <source>
        <dbReference type="Proteomes" id="UP000199671"/>
    </source>
</evidence>
<name>A0A1G9S3H9_9ACTO</name>
<dbReference type="GO" id="GO:0015031">
    <property type="term" value="P:protein transport"/>
    <property type="evidence" value="ECO:0007669"/>
    <property type="project" value="InterPro"/>
</dbReference>
<protein>
    <submittedName>
        <fullName evidence="2">Preprotein translocase subunit SecB</fullName>
    </submittedName>
</protein>
<dbReference type="GO" id="GO:0051262">
    <property type="term" value="P:protein tetramerization"/>
    <property type="evidence" value="ECO:0007669"/>
    <property type="project" value="InterPro"/>
</dbReference>
<reference evidence="2 3" key="1">
    <citation type="submission" date="2016-10" db="EMBL/GenBank/DDBJ databases">
        <authorList>
            <person name="de Groot N.N."/>
        </authorList>
    </citation>
    <scope>NUCLEOTIDE SEQUENCE [LARGE SCALE GENOMIC DNA]</scope>
    <source>
        <strain evidence="2 3">KPR-7B</strain>
    </source>
</reference>
<accession>A0A1G9S3H9</accession>
<dbReference type="AlphaFoldDB" id="A0A1G9S3H9"/>
<sequence length="153" mass="16728">MNEADKRVAAGKVAGQSDLLDVRLIRASIGMPSFPAQDVDLRFDLTTTPRVQYDDGADSFAVSVTYDLTVTQDEADGGERRIADISFTYAALFDTNPAEAFTDESLESFAETTGQFALYPYAREYIQDLTGRLGLPPLTLGLFKVTPEANTDE</sequence>
<organism evidence="2 3">
    <name type="scientific">Actinomyces ruminicola</name>
    <dbReference type="NCBI Taxonomy" id="332524"/>
    <lineage>
        <taxon>Bacteria</taxon>
        <taxon>Bacillati</taxon>
        <taxon>Actinomycetota</taxon>
        <taxon>Actinomycetes</taxon>
        <taxon>Actinomycetales</taxon>
        <taxon>Actinomycetaceae</taxon>
        <taxon>Actinomyces</taxon>
    </lineage>
</organism>
<dbReference type="GO" id="GO:0051082">
    <property type="term" value="F:unfolded protein binding"/>
    <property type="evidence" value="ECO:0007669"/>
    <property type="project" value="InterPro"/>
</dbReference>
<proteinExistence type="inferred from homology"/>
<evidence type="ECO:0000256" key="1">
    <source>
        <dbReference type="ARBA" id="ARBA00009990"/>
    </source>
</evidence>
<dbReference type="EMBL" id="FNHU01000001">
    <property type="protein sequence ID" value="SDM30138.1"/>
    <property type="molecule type" value="Genomic_DNA"/>
</dbReference>
<dbReference type="SUPFAM" id="SSF54611">
    <property type="entry name" value="SecB-like"/>
    <property type="match status" value="1"/>
</dbReference>
<comment type="similarity">
    <text evidence="1">Belongs to the SecB family.</text>
</comment>
<evidence type="ECO:0000313" key="2">
    <source>
        <dbReference type="EMBL" id="SDM30138.1"/>
    </source>
</evidence>
<gene>
    <name evidence="2" type="ORF">SAMN04487766_101275</name>
</gene>